<comment type="caution">
    <text evidence="2">The sequence shown here is derived from an EMBL/GenBank/DDBJ whole genome shotgun (WGS) entry which is preliminary data.</text>
</comment>
<dbReference type="SUPFAM" id="SSF82199">
    <property type="entry name" value="SET domain"/>
    <property type="match status" value="1"/>
</dbReference>
<dbReference type="Pfam" id="PF00856">
    <property type="entry name" value="SET"/>
    <property type="match status" value="1"/>
</dbReference>
<dbReference type="Gene3D" id="6.10.140.2220">
    <property type="match status" value="1"/>
</dbReference>
<name>A0ABV2AM16_9EUKA</name>
<evidence type="ECO:0000313" key="2">
    <source>
        <dbReference type="EMBL" id="MES1920730.1"/>
    </source>
</evidence>
<protein>
    <recommendedName>
        <fullName evidence="1">SET domain-containing protein</fullName>
    </recommendedName>
</protein>
<dbReference type="PANTHER" id="PTHR12197">
    <property type="entry name" value="HISTONE-LYSINE N-METHYLTRANSFERASE SMYD"/>
    <property type="match status" value="1"/>
</dbReference>
<accession>A0ABV2AM16</accession>
<dbReference type="InterPro" id="IPR046341">
    <property type="entry name" value="SET_dom_sf"/>
</dbReference>
<dbReference type="InterPro" id="IPR050869">
    <property type="entry name" value="H3K4_H4K5_MeTrfase"/>
</dbReference>
<gene>
    <name evidence="2" type="ORF">MHBO_002371</name>
</gene>
<dbReference type="PROSITE" id="PS50280">
    <property type="entry name" value="SET"/>
    <property type="match status" value="1"/>
</dbReference>
<dbReference type="InterPro" id="IPR001214">
    <property type="entry name" value="SET_dom"/>
</dbReference>
<dbReference type="Gene3D" id="2.170.270.10">
    <property type="entry name" value="SET domain"/>
    <property type="match status" value="1"/>
</dbReference>
<evidence type="ECO:0000313" key="3">
    <source>
        <dbReference type="Proteomes" id="UP001439008"/>
    </source>
</evidence>
<proteinExistence type="predicted"/>
<dbReference type="Gene3D" id="1.10.220.160">
    <property type="match status" value="1"/>
</dbReference>
<organism evidence="2 3">
    <name type="scientific">Bonamia ostreae</name>
    <dbReference type="NCBI Taxonomy" id="126728"/>
    <lineage>
        <taxon>Eukaryota</taxon>
        <taxon>Sar</taxon>
        <taxon>Rhizaria</taxon>
        <taxon>Endomyxa</taxon>
        <taxon>Ascetosporea</taxon>
        <taxon>Haplosporida</taxon>
        <taxon>Bonamia</taxon>
    </lineage>
</organism>
<dbReference type="Proteomes" id="UP001439008">
    <property type="component" value="Unassembled WGS sequence"/>
</dbReference>
<sequence length="505" mass="59042">MAKNISKTNSSVGGYGYIIKCAISEGNLILSEKTKFIVPLFRNITFRDSGKNLYFCSNCFKIKEIKFYFECECQNCLDQFSFCSKMCRDANLDLHSIICSKNNKFGQIAPDFLLSIKMALEDFESDFFEHLIDKSKKSEQKDKIEYFSKKIANLKFVDDKSLKLDEKALEIQNNLEKICQIVKKCCFALKLPVFDEYPYALSIFPKSSLFNHSCDPNCHVLFEENKIKFYSLKKIFFGEELTFSYAQNIKIANLNKRLTFLKQNFDFDCLCSFCCNNKQNENSENDEQNENLINQSSDIQAPKPSYIEIYSKIDQILIENGNKKDCIEAIKQILDQIENEKILKSKIFSENSQNGQNLEIVDKIANIAILTKQWSIGYKTTKMALQILKQFFQTSKNPKNKKIYLKKKKENPKREQNKISFYPLLELKMRILLILFKSLNIKTENEYFEAENEMFEEAEKARVLLKKYYGEDDWKKVLDILERVHRGFCSVTKIIDSVDGYFGYN</sequence>
<dbReference type="PANTHER" id="PTHR12197:SF251">
    <property type="entry name" value="EG:BACR7C10.4 PROTEIN"/>
    <property type="match status" value="1"/>
</dbReference>
<dbReference type="EMBL" id="JBDODL010000829">
    <property type="protein sequence ID" value="MES1920730.1"/>
    <property type="molecule type" value="Genomic_DNA"/>
</dbReference>
<keyword evidence="3" id="KW-1185">Reference proteome</keyword>
<reference evidence="2 3" key="1">
    <citation type="journal article" date="2024" name="BMC Biol.">
        <title>Comparative genomics of Ascetosporea gives new insight into the evolutionary basis for animal parasitism in Rhizaria.</title>
        <authorList>
            <person name="Hiltunen Thoren M."/>
            <person name="Onut-Brannstrom I."/>
            <person name="Alfjorden A."/>
            <person name="Peckova H."/>
            <person name="Swords F."/>
            <person name="Hooper C."/>
            <person name="Holzer A.S."/>
            <person name="Bass D."/>
            <person name="Burki F."/>
        </authorList>
    </citation>
    <scope>NUCLEOTIDE SEQUENCE [LARGE SCALE GENOMIC DNA]</scope>
    <source>
        <strain evidence="2">20-A016</strain>
    </source>
</reference>
<feature type="domain" description="SET" evidence="1">
    <location>
        <begin position="3"/>
        <end position="246"/>
    </location>
</feature>
<evidence type="ECO:0000259" key="1">
    <source>
        <dbReference type="PROSITE" id="PS50280"/>
    </source>
</evidence>
<dbReference type="SMART" id="SM00317">
    <property type="entry name" value="SET"/>
    <property type="match status" value="1"/>
</dbReference>